<feature type="transmembrane region" description="Helical" evidence="1">
    <location>
        <begin position="63"/>
        <end position="80"/>
    </location>
</feature>
<sequence length="85" mass="8949">MLKLVIIAFYLRGQSQMNKLALFLAISGGICMVLGFLTALGIIPPLVASGHFFGPISNTTIGMGGMAVILLLGCIACLIARRNQI</sequence>
<name>A0A916KNL4_DEHMC</name>
<dbReference type="EMBL" id="AJ965256">
    <property type="protein sequence ID" value="CAI83681.1"/>
    <property type="molecule type" value="Genomic_DNA"/>
</dbReference>
<reference evidence="2 3" key="1">
    <citation type="journal article" date="2005" name="Nat. Biotechnol.">
        <title>Genome sequence of the chlorinated compound-respiring bacterium Dehalococcoides species strain CBDB1.</title>
        <authorList>
            <person name="Kube M."/>
            <person name="Beck A."/>
            <person name="Zinder S.H."/>
            <person name="Kuhl H."/>
            <person name="Reinhardt R."/>
            <person name="Adrian L."/>
        </authorList>
    </citation>
    <scope>NUCLEOTIDE SEQUENCE [LARGE SCALE GENOMIC DNA]</scope>
    <source>
        <strain evidence="2 3">CBDB1</strain>
    </source>
</reference>
<protein>
    <submittedName>
        <fullName evidence="2">Uncharacterized protein</fullName>
    </submittedName>
</protein>
<keyword evidence="3" id="KW-1185">Reference proteome</keyword>
<evidence type="ECO:0000313" key="2">
    <source>
        <dbReference type="EMBL" id="CAI83681.1"/>
    </source>
</evidence>
<proteinExistence type="predicted"/>
<keyword evidence="1" id="KW-1133">Transmembrane helix</keyword>
<dbReference type="KEGG" id="deh:cbdbA1671"/>
<feature type="transmembrane region" description="Helical" evidence="1">
    <location>
        <begin position="20"/>
        <end position="43"/>
    </location>
</feature>
<keyword evidence="1" id="KW-0472">Membrane</keyword>
<dbReference type="Proteomes" id="UP000000433">
    <property type="component" value="Chromosome"/>
</dbReference>
<organism evidence="2 3">
    <name type="scientific">Dehalococcoides mccartyi (strain CBDB1)</name>
    <dbReference type="NCBI Taxonomy" id="255470"/>
    <lineage>
        <taxon>Bacteria</taxon>
        <taxon>Bacillati</taxon>
        <taxon>Chloroflexota</taxon>
        <taxon>Dehalococcoidia</taxon>
        <taxon>Dehalococcoidales</taxon>
        <taxon>Dehalococcoidaceae</taxon>
        <taxon>Dehalococcoides</taxon>
    </lineage>
</organism>
<dbReference type="AlphaFoldDB" id="A0A916KNL4"/>
<evidence type="ECO:0000313" key="3">
    <source>
        <dbReference type="Proteomes" id="UP000000433"/>
    </source>
</evidence>
<gene>
    <name evidence="2" type="ordered locus">cbdbA1671</name>
</gene>
<keyword evidence="1" id="KW-0812">Transmembrane</keyword>
<accession>A0A916KNL4</accession>
<evidence type="ECO:0000256" key="1">
    <source>
        <dbReference type="SAM" id="Phobius"/>
    </source>
</evidence>